<evidence type="ECO:0000256" key="3">
    <source>
        <dbReference type="ARBA" id="ARBA00041148"/>
    </source>
</evidence>
<keyword evidence="4" id="KW-0175">Coiled coil</keyword>
<evidence type="ECO:0000256" key="2">
    <source>
        <dbReference type="ARBA" id="ARBA00038695"/>
    </source>
</evidence>
<evidence type="ECO:0000313" key="6">
    <source>
        <dbReference type="EMBL" id="XAU14653.1"/>
    </source>
</evidence>
<gene>
    <name evidence="6" type="primary">raiA</name>
    <name evidence="6" type="ORF">WCY31_10420</name>
</gene>
<dbReference type="NCBIfam" id="TIGR00741">
    <property type="entry name" value="yfiA"/>
    <property type="match status" value="1"/>
</dbReference>
<evidence type="ECO:0000256" key="4">
    <source>
        <dbReference type="SAM" id="Coils"/>
    </source>
</evidence>
<name>A0ABZ3H978_9BACT</name>
<evidence type="ECO:0000259" key="5">
    <source>
        <dbReference type="Pfam" id="PF16321"/>
    </source>
</evidence>
<dbReference type="Pfam" id="PF02482">
    <property type="entry name" value="Ribosomal_S30AE"/>
    <property type="match status" value="1"/>
</dbReference>
<feature type="domain" description="Sigma 54 modulation/S30EA ribosomal protein C-terminal" evidence="5">
    <location>
        <begin position="123"/>
        <end position="177"/>
    </location>
</feature>
<dbReference type="InterPro" id="IPR050574">
    <property type="entry name" value="HPF/YfiA_ribosome-assoc"/>
</dbReference>
<dbReference type="InterPro" id="IPR036567">
    <property type="entry name" value="RHF-like"/>
</dbReference>
<comment type="subunit">
    <text evidence="2">Associates exclusively with 100S ribosomes, which are dimers of 70S ribosomes.</text>
</comment>
<keyword evidence="7" id="KW-1185">Reference proteome</keyword>
<dbReference type="Gene3D" id="3.30.160.100">
    <property type="entry name" value="Ribosome hibernation promotion factor-like"/>
    <property type="match status" value="1"/>
</dbReference>
<dbReference type="EMBL" id="CP147920">
    <property type="protein sequence ID" value="XAU14653.1"/>
    <property type="molecule type" value="Genomic_DNA"/>
</dbReference>
<feature type="coiled-coil region" evidence="4">
    <location>
        <begin position="84"/>
        <end position="126"/>
    </location>
</feature>
<dbReference type="CDD" id="cd00552">
    <property type="entry name" value="RaiA"/>
    <property type="match status" value="1"/>
</dbReference>
<reference evidence="6 7" key="1">
    <citation type="submission" date="2024-03" db="EMBL/GenBank/DDBJ databases">
        <title>Sulfurimonas sp. HSL3-1.</title>
        <authorList>
            <person name="Wang S."/>
        </authorList>
    </citation>
    <scope>NUCLEOTIDE SEQUENCE [LARGE SCALE GENOMIC DNA]</scope>
    <source>
        <strain evidence="6 7">HSL3-1</strain>
    </source>
</reference>
<proteinExistence type="predicted"/>
<dbReference type="Pfam" id="PF16321">
    <property type="entry name" value="Ribosom_S30AE_C"/>
    <property type="match status" value="1"/>
</dbReference>
<dbReference type="InterPro" id="IPR003489">
    <property type="entry name" value="RHF/RaiA"/>
</dbReference>
<protein>
    <recommendedName>
        <fullName evidence="3">Ribosome hibernation promoting factor</fullName>
    </recommendedName>
</protein>
<sequence>MMNISLTGRAIELTDPIKEYLQNAIASLSKFNLDIISAQAVCAKRSIGKKQGVSVEFTINLAGKNTVVIKQSDDDMYAAIDIAIERAQKALRRMHDKLSDHHHESMNDAKSESADVKAAAEAQEDEVIPVELESYKPREVADVLDELKTGEKQFEIFLDNDGKTRVLYKRNDGRFGLY</sequence>
<dbReference type="PANTHER" id="PTHR33231:SF1">
    <property type="entry name" value="30S RIBOSOMAL PROTEIN"/>
    <property type="match status" value="1"/>
</dbReference>
<dbReference type="RefSeq" id="WP_345969759.1">
    <property type="nucleotide sequence ID" value="NZ_CP147920.1"/>
</dbReference>
<dbReference type="Proteomes" id="UP001447842">
    <property type="component" value="Chromosome"/>
</dbReference>
<evidence type="ECO:0000313" key="7">
    <source>
        <dbReference type="Proteomes" id="UP001447842"/>
    </source>
</evidence>
<dbReference type="PANTHER" id="PTHR33231">
    <property type="entry name" value="30S RIBOSOMAL PROTEIN"/>
    <property type="match status" value="1"/>
</dbReference>
<keyword evidence="1" id="KW-0810">Translation regulation</keyword>
<dbReference type="InterPro" id="IPR032528">
    <property type="entry name" value="Ribosom_S30AE_C"/>
</dbReference>
<organism evidence="6 7">
    <name type="scientific">Sulfurimonas diazotrophicus</name>
    <dbReference type="NCBI Taxonomy" id="3131939"/>
    <lineage>
        <taxon>Bacteria</taxon>
        <taxon>Pseudomonadati</taxon>
        <taxon>Campylobacterota</taxon>
        <taxon>Epsilonproteobacteria</taxon>
        <taxon>Campylobacterales</taxon>
        <taxon>Sulfurimonadaceae</taxon>
        <taxon>Sulfurimonas</taxon>
    </lineage>
</organism>
<accession>A0ABZ3H978</accession>
<dbReference type="SUPFAM" id="SSF69754">
    <property type="entry name" value="Ribosome binding protein Y (YfiA homologue)"/>
    <property type="match status" value="1"/>
</dbReference>
<evidence type="ECO:0000256" key="1">
    <source>
        <dbReference type="ARBA" id="ARBA00022845"/>
    </source>
</evidence>